<dbReference type="Gene3D" id="3.40.50.150">
    <property type="entry name" value="Vaccinia Virus protein VP39"/>
    <property type="match status" value="1"/>
</dbReference>
<dbReference type="InterPro" id="IPR029063">
    <property type="entry name" value="SAM-dependent_MTases_sf"/>
</dbReference>
<sequence length="343" mass="37522">MANSLQDLLSNLEDEIQDPDEETFLLYANNPPLENLGFIDPQSSTVEIQLNGKDVTIHQSPGILASSRKGGTTGAVIWKITPLFAEWLSSPSNPLTPILAKSSIVELGCGISPLNALSLSHLAARYILTDQPYVQKLLLQNLAANLPSSSSSKPSSSSSSKKAHPSRSKKSTAPPKTPSPPSSSSTPLHPSNTATTTADIHFEVLDWETSQVTPALTHSRTTSSFDALVSCDCVYNYALIQPFVQTCVDICALRNKDINLRNQQQQQQQDASAAAAADDDENNLRSCLCIVAQQLRNDDVFNTWLTAFREHFRVWRVPGERMPRELRPEAGFVVHIGILKDSF</sequence>
<dbReference type="KEGG" id="trr:M419DRAFT_126770"/>
<feature type="compositionally biased region" description="Low complexity" evidence="1">
    <location>
        <begin position="182"/>
        <end position="191"/>
    </location>
</feature>
<dbReference type="InterPro" id="IPR019410">
    <property type="entry name" value="Methyltransf_16"/>
</dbReference>
<dbReference type="HOGENOM" id="CLU_051532_1_1_1"/>
<reference evidence="3" key="1">
    <citation type="journal article" date="2013" name="Ind. Biotechnol.">
        <title>Comparative genomics analysis of Trichoderma reesei strains.</title>
        <authorList>
            <person name="Koike H."/>
            <person name="Aerts A."/>
            <person name="LaButti K."/>
            <person name="Grigoriev I.V."/>
            <person name="Baker S.E."/>
        </authorList>
    </citation>
    <scope>NUCLEOTIDE SEQUENCE [LARGE SCALE GENOMIC DNA]</scope>
    <source>
        <strain evidence="3">ATCC 56765 / BCRC 32924 / NRRL 11460 / Rut C-30</strain>
    </source>
</reference>
<evidence type="ECO:0000313" key="2">
    <source>
        <dbReference type="EMBL" id="ETS05214.1"/>
    </source>
</evidence>
<feature type="compositionally biased region" description="Low complexity" evidence="1">
    <location>
        <begin position="146"/>
        <end position="160"/>
    </location>
</feature>
<dbReference type="Proteomes" id="UP000024376">
    <property type="component" value="Unassembled WGS sequence"/>
</dbReference>
<feature type="compositionally biased region" description="Basic residues" evidence="1">
    <location>
        <begin position="161"/>
        <end position="170"/>
    </location>
</feature>
<accession>A0A024SKR0</accession>
<dbReference type="AlphaFoldDB" id="A0A024SKR0"/>
<dbReference type="GO" id="GO:0005829">
    <property type="term" value="C:cytosol"/>
    <property type="evidence" value="ECO:0007669"/>
    <property type="project" value="TreeGrafter"/>
</dbReference>
<organism evidence="2 3">
    <name type="scientific">Hypocrea jecorina (strain ATCC 56765 / BCRC 32924 / NRRL 11460 / Rut C-30)</name>
    <name type="common">Trichoderma reesei</name>
    <dbReference type="NCBI Taxonomy" id="1344414"/>
    <lineage>
        <taxon>Eukaryota</taxon>
        <taxon>Fungi</taxon>
        <taxon>Dikarya</taxon>
        <taxon>Ascomycota</taxon>
        <taxon>Pezizomycotina</taxon>
        <taxon>Sordariomycetes</taxon>
        <taxon>Hypocreomycetidae</taxon>
        <taxon>Hypocreales</taxon>
        <taxon>Hypocreaceae</taxon>
        <taxon>Trichoderma</taxon>
    </lineage>
</organism>
<evidence type="ECO:0000256" key="1">
    <source>
        <dbReference type="SAM" id="MobiDB-lite"/>
    </source>
</evidence>
<gene>
    <name evidence="2" type="ORF">M419DRAFT_126770</name>
</gene>
<evidence type="ECO:0008006" key="4">
    <source>
        <dbReference type="Google" id="ProtNLM"/>
    </source>
</evidence>
<dbReference type="OrthoDB" id="2529286at2759"/>
<protein>
    <recommendedName>
        <fullName evidence="4">Diaminohydroxyphosphoribosylamino-pyrimidine deaminase</fullName>
    </recommendedName>
</protein>
<dbReference type="EMBL" id="KI911140">
    <property type="protein sequence ID" value="ETS05214.1"/>
    <property type="molecule type" value="Genomic_DNA"/>
</dbReference>
<dbReference type="GO" id="GO:0032991">
    <property type="term" value="C:protein-containing complex"/>
    <property type="evidence" value="ECO:0007669"/>
    <property type="project" value="TreeGrafter"/>
</dbReference>
<dbReference type="PANTHER" id="PTHR14614">
    <property type="entry name" value="HEPATOCELLULAR CARCINOMA-ASSOCIATED ANTIGEN"/>
    <property type="match status" value="1"/>
</dbReference>
<proteinExistence type="predicted"/>
<dbReference type="GO" id="GO:0008757">
    <property type="term" value="F:S-adenosylmethionine-dependent methyltransferase activity"/>
    <property type="evidence" value="ECO:0007669"/>
    <property type="project" value="UniProtKB-ARBA"/>
</dbReference>
<dbReference type="PANTHER" id="PTHR14614:SF109">
    <property type="entry name" value="RIBOSOMAL LYSINE N-METHYLTRANSFERASE 5"/>
    <property type="match status" value="1"/>
</dbReference>
<evidence type="ECO:0000313" key="3">
    <source>
        <dbReference type="Proteomes" id="UP000024376"/>
    </source>
</evidence>
<feature type="region of interest" description="Disordered" evidence="1">
    <location>
        <begin position="146"/>
        <end position="193"/>
    </location>
</feature>
<name>A0A024SKR0_HYPJR</name>